<feature type="active site" evidence="7">
    <location>
        <position position="260"/>
    </location>
</feature>
<dbReference type="InterPro" id="IPR036365">
    <property type="entry name" value="PGBD-like_sf"/>
</dbReference>
<reference evidence="11 12" key="1">
    <citation type="journal article" date="2018" name="Science">
        <title>The opium poppy genome and morphinan production.</title>
        <authorList>
            <person name="Guo L."/>
            <person name="Winzer T."/>
            <person name="Yang X."/>
            <person name="Li Y."/>
            <person name="Ning Z."/>
            <person name="He Z."/>
            <person name="Teodor R."/>
            <person name="Lu Y."/>
            <person name="Bowser T.A."/>
            <person name="Graham I.A."/>
            <person name="Ye K."/>
        </authorList>
    </citation>
    <scope>NUCLEOTIDE SEQUENCE [LARGE SCALE GENOMIC DNA]</scope>
    <source>
        <strain evidence="12">cv. HN1</strain>
        <tissue evidence="11">Leaves</tissue>
    </source>
</reference>
<feature type="binding site" evidence="8">
    <location>
        <position position="259"/>
    </location>
    <ligand>
        <name>Zn(2+)</name>
        <dbReference type="ChEBI" id="CHEBI:29105"/>
        <label>2</label>
        <note>catalytic</note>
    </ligand>
</feature>
<protein>
    <recommendedName>
        <fullName evidence="10">Peptidase metallopeptidase domain-containing protein</fullName>
    </recommendedName>
</protein>
<dbReference type="InterPro" id="IPR024079">
    <property type="entry name" value="MetalloPept_cat_dom_sf"/>
</dbReference>
<name>A0A4Y7KTJ4_PAPSO</name>
<feature type="signal peptide" evidence="9">
    <location>
        <begin position="1"/>
        <end position="27"/>
    </location>
</feature>
<feature type="binding site" evidence="8">
    <location>
        <position position="277"/>
    </location>
    <ligand>
        <name>Zn(2+)</name>
        <dbReference type="ChEBI" id="CHEBI:29105"/>
        <label>2</label>
        <note>catalytic</note>
    </ligand>
</feature>
<feature type="binding site" evidence="8">
    <location>
        <position position="211"/>
    </location>
    <ligand>
        <name>Zn(2+)</name>
        <dbReference type="ChEBI" id="CHEBI:29105"/>
        <label>1</label>
    </ligand>
</feature>
<evidence type="ECO:0000256" key="9">
    <source>
        <dbReference type="SAM" id="SignalP"/>
    </source>
</evidence>
<dbReference type="Gene3D" id="3.40.390.10">
    <property type="entry name" value="Collagenase (Catalytic Domain)"/>
    <property type="match status" value="1"/>
</dbReference>
<dbReference type="InterPro" id="IPR002477">
    <property type="entry name" value="Peptidoglycan-bd-like"/>
</dbReference>
<feature type="binding site" evidence="8">
    <location>
        <position position="231"/>
    </location>
    <ligand>
        <name>Zn(2+)</name>
        <dbReference type="ChEBI" id="CHEBI:29105"/>
        <label>1</label>
    </ligand>
</feature>
<dbReference type="PANTHER" id="PTHR10201">
    <property type="entry name" value="MATRIX METALLOPROTEINASE"/>
    <property type="match status" value="1"/>
</dbReference>
<dbReference type="CDD" id="cd04278">
    <property type="entry name" value="ZnMc_MMP"/>
    <property type="match status" value="1"/>
</dbReference>
<dbReference type="InterPro" id="IPR021190">
    <property type="entry name" value="Pept_M10A"/>
</dbReference>
<keyword evidence="4" id="KW-0378">Hydrolase</keyword>
<feature type="binding site" evidence="8">
    <location>
        <position position="217"/>
    </location>
    <ligand>
        <name>Ca(2+)</name>
        <dbReference type="ChEBI" id="CHEBI:29108"/>
        <label>3</label>
    </ligand>
</feature>
<feature type="chain" id="PRO_5021442216" description="Peptidase metallopeptidase domain-containing protein" evidence="9">
    <location>
        <begin position="28"/>
        <end position="342"/>
    </location>
</feature>
<evidence type="ECO:0000313" key="12">
    <source>
        <dbReference type="Proteomes" id="UP000316621"/>
    </source>
</evidence>
<dbReference type="Pfam" id="PF00413">
    <property type="entry name" value="Peptidase_M10"/>
    <property type="match status" value="1"/>
</dbReference>
<evidence type="ECO:0000256" key="5">
    <source>
        <dbReference type="ARBA" id="ARBA00022833"/>
    </source>
</evidence>
<feature type="binding site" evidence="8">
    <location>
        <position position="221"/>
    </location>
    <ligand>
        <name>Zn(2+)</name>
        <dbReference type="ChEBI" id="CHEBI:29105"/>
        <label>1</label>
    </ligand>
</feature>
<keyword evidence="9" id="KW-0732">Signal</keyword>
<dbReference type="InterPro" id="IPR033739">
    <property type="entry name" value="M10A_MMP"/>
</dbReference>
<dbReference type="SUPFAM" id="SSF47090">
    <property type="entry name" value="PGBD-like"/>
    <property type="match status" value="1"/>
</dbReference>
<keyword evidence="5 8" id="KW-0862">Zinc</keyword>
<gene>
    <name evidence="11" type="ORF">C5167_050679</name>
</gene>
<dbReference type="PRINTS" id="PR00138">
    <property type="entry name" value="MATRIXIN"/>
</dbReference>
<feature type="binding site" description="in inhibited form" evidence="8">
    <location>
        <position position="119"/>
    </location>
    <ligand>
        <name>Zn(2+)</name>
        <dbReference type="ChEBI" id="CHEBI:29105"/>
        <label>2</label>
        <note>catalytic</note>
    </ligand>
</feature>
<dbReference type="STRING" id="3469.A0A4Y7KTJ4"/>
<comment type="similarity">
    <text evidence="1">Belongs to the peptidase M10A family. Matrix metalloproteinases (MMPs) subfamily.</text>
</comment>
<evidence type="ECO:0000256" key="3">
    <source>
        <dbReference type="ARBA" id="ARBA00022723"/>
    </source>
</evidence>
<keyword evidence="3 8" id="KW-0479">Metal-binding</keyword>
<dbReference type="GO" id="GO:0030198">
    <property type="term" value="P:extracellular matrix organization"/>
    <property type="evidence" value="ECO:0007669"/>
    <property type="project" value="TreeGrafter"/>
</dbReference>
<organism evidence="11 12">
    <name type="scientific">Papaver somniferum</name>
    <name type="common">Opium poppy</name>
    <dbReference type="NCBI Taxonomy" id="3469"/>
    <lineage>
        <taxon>Eukaryota</taxon>
        <taxon>Viridiplantae</taxon>
        <taxon>Streptophyta</taxon>
        <taxon>Embryophyta</taxon>
        <taxon>Tracheophyta</taxon>
        <taxon>Spermatophyta</taxon>
        <taxon>Magnoliopsida</taxon>
        <taxon>Ranunculales</taxon>
        <taxon>Papaveraceae</taxon>
        <taxon>Papaveroideae</taxon>
        <taxon>Papaver</taxon>
    </lineage>
</organism>
<accession>A0A4Y7KTJ4</accession>
<dbReference type="EMBL" id="CM010722">
    <property type="protein sequence ID" value="RZC75195.1"/>
    <property type="molecule type" value="Genomic_DNA"/>
</dbReference>
<dbReference type="GO" id="GO:0004222">
    <property type="term" value="F:metalloendopeptidase activity"/>
    <property type="evidence" value="ECO:0007669"/>
    <property type="project" value="InterPro"/>
</dbReference>
<keyword evidence="12" id="KW-1185">Reference proteome</keyword>
<evidence type="ECO:0000256" key="1">
    <source>
        <dbReference type="ARBA" id="ARBA00009614"/>
    </source>
</evidence>
<dbReference type="Gramene" id="RZC75195">
    <property type="protein sequence ID" value="RZC75195"/>
    <property type="gene ID" value="C5167_050679"/>
</dbReference>
<feature type="binding site" evidence="8">
    <location>
        <position position="209"/>
    </location>
    <ligand>
        <name>Zn(2+)</name>
        <dbReference type="ChEBI" id="CHEBI:29105"/>
        <label>1</label>
    </ligand>
</feature>
<proteinExistence type="inferred from homology"/>
<evidence type="ECO:0000256" key="4">
    <source>
        <dbReference type="ARBA" id="ARBA00022801"/>
    </source>
</evidence>
<dbReference type="InterPro" id="IPR006026">
    <property type="entry name" value="Peptidase_Metallo"/>
</dbReference>
<feature type="binding site" evidence="8">
    <location>
        <position position="263"/>
    </location>
    <ligand>
        <name>Zn(2+)</name>
        <dbReference type="ChEBI" id="CHEBI:29105"/>
        <label>2</label>
        <note>catalytic</note>
    </ligand>
</feature>
<evidence type="ECO:0000256" key="7">
    <source>
        <dbReference type="PIRSR" id="PIRSR621190-1"/>
    </source>
</evidence>
<dbReference type="Proteomes" id="UP000316621">
    <property type="component" value="Chromosome 8"/>
</dbReference>
<evidence type="ECO:0000256" key="8">
    <source>
        <dbReference type="PIRSR" id="PIRSR621190-2"/>
    </source>
</evidence>
<dbReference type="SUPFAM" id="SSF55486">
    <property type="entry name" value="Metalloproteases ('zincins'), catalytic domain"/>
    <property type="match status" value="1"/>
</dbReference>
<comment type="cofactor">
    <cofactor evidence="8">
        <name>Zn(2+)</name>
        <dbReference type="ChEBI" id="CHEBI:29105"/>
    </cofactor>
    <text evidence="8">Binds 2 Zn(2+) ions per subunit.</text>
</comment>
<keyword evidence="6" id="KW-0482">Metalloprotease</keyword>
<dbReference type="SMART" id="SM00235">
    <property type="entry name" value="ZnMc"/>
    <property type="match status" value="1"/>
</dbReference>
<evidence type="ECO:0000256" key="6">
    <source>
        <dbReference type="ARBA" id="ARBA00023049"/>
    </source>
</evidence>
<evidence type="ECO:0000259" key="10">
    <source>
        <dbReference type="SMART" id="SM00235"/>
    </source>
</evidence>
<keyword evidence="8" id="KW-0106">Calcium</keyword>
<comment type="cofactor">
    <cofactor evidence="8">
        <name>Ca(2+)</name>
        <dbReference type="ChEBI" id="CHEBI:29108"/>
    </cofactor>
    <text evidence="8">Can bind about 5 Ca(2+) ions per subunit.</text>
</comment>
<feature type="domain" description="Peptidase metallopeptidase" evidence="10">
    <location>
        <begin position="140"/>
        <end position="304"/>
    </location>
</feature>
<keyword evidence="2" id="KW-0645">Protease</keyword>
<sequence length="342" mass="38399">MHYQQRFSYYISFFFFLFITLLPSVPARNMPVTTVLSVNPNTDCHRLLDIHRGSSVVGLSDLKRYFHHYGYLPATDKNFTDNFDDQFESAVTLYQSKLGLPLTGRLNSTTLSQVMSPRCGVPENHNHKLHTSKHYSLAEGRPTWNHSTPMTLYYAFSPIHMINYVKLSDIRVAFRRAFSKWSSVIPVNFTETQDYEHANITIGFYDKDHGDGFPFDGVLAHAFGPGLGMIHFNAAITWAVDFRSEKSQKAFDLESVATHEIGHVLGLDHSSIHEAVMWPSTPPRTISAGLTLDDVTGAQALYGSNPNFNLDSLKVKNSAGKSFGSREIITISISLVVKALFL</sequence>
<dbReference type="AlphaFoldDB" id="A0A4Y7KTJ4"/>
<dbReference type="PANTHER" id="PTHR10201:SF321">
    <property type="entry name" value="METALLOENDOPROTEINASE 4-MMP"/>
    <property type="match status" value="1"/>
</dbReference>
<dbReference type="GO" id="GO:0030574">
    <property type="term" value="P:collagen catabolic process"/>
    <property type="evidence" value="ECO:0007669"/>
    <property type="project" value="TreeGrafter"/>
</dbReference>
<dbReference type="GO" id="GO:0008270">
    <property type="term" value="F:zinc ion binding"/>
    <property type="evidence" value="ECO:0007669"/>
    <property type="project" value="InterPro"/>
</dbReference>
<evidence type="ECO:0000256" key="2">
    <source>
        <dbReference type="ARBA" id="ARBA00022670"/>
    </source>
</evidence>
<dbReference type="Pfam" id="PF01471">
    <property type="entry name" value="PG_binding_1"/>
    <property type="match status" value="1"/>
</dbReference>
<feature type="binding site" evidence="8">
    <location>
        <position position="269"/>
    </location>
    <ligand>
        <name>Zn(2+)</name>
        <dbReference type="ChEBI" id="CHEBI:29105"/>
        <label>2</label>
        <note>catalytic</note>
    </ligand>
</feature>
<dbReference type="InterPro" id="IPR001818">
    <property type="entry name" value="Pept_M10_metallopeptidase"/>
</dbReference>
<dbReference type="GO" id="GO:0031012">
    <property type="term" value="C:extracellular matrix"/>
    <property type="evidence" value="ECO:0007669"/>
    <property type="project" value="InterPro"/>
</dbReference>
<dbReference type="GO" id="GO:0006508">
    <property type="term" value="P:proteolysis"/>
    <property type="evidence" value="ECO:0007669"/>
    <property type="project" value="UniProtKB-KW"/>
</dbReference>
<feature type="binding site" evidence="8">
    <location>
        <position position="216"/>
    </location>
    <ligand>
        <name>Ca(2+)</name>
        <dbReference type="ChEBI" id="CHEBI:29108"/>
        <label>3</label>
    </ligand>
</feature>
<evidence type="ECO:0000313" key="11">
    <source>
        <dbReference type="EMBL" id="RZC75195.1"/>
    </source>
</evidence>
<dbReference type="OMA" id="IHEAVMW"/>